<dbReference type="PROSITE" id="PS50943">
    <property type="entry name" value="HTH_CROC1"/>
    <property type="match status" value="1"/>
</dbReference>
<organism evidence="2 3">
    <name type="scientific">Kutzneria buriramensis</name>
    <dbReference type="NCBI Taxonomy" id="1045776"/>
    <lineage>
        <taxon>Bacteria</taxon>
        <taxon>Bacillati</taxon>
        <taxon>Actinomycetota</taxon>
        <taxon>Actinomycetes</taxon>
        <taxon>Pseudonocardiales</taxon>
        <taxon>Pseudonocardiaceae</taxon>
        <taxon>Kutzneria</taxon>
    </lineage>
</organism>
<protein>
    <recommendedName>
        <fullName evidence="1">HTH cro/C1-type domain-containing protein</fullName>
    </recommendedName>
</protein>
<reference evidence="2 3" key="1">
    <citation type="submission" date="2018-08" db="EMBL/GenBank/DDBJ databases">
        <title>Genomic Encyclopedia of Archaeal and Bacterial Type Strains, Phase II (KMG-II): from individual species to whole genera.</title>
        <authorList>
            <person name="Goeker M."/>
        </authorList>
    </citation>
    <scope>NUCLEOTIDE SEQUENCE [LARGE SCALE GENOMIC DNA]</scope>
    <source>
        <strain evidence="2 3">DSM 45791</strain>
    </source>
</reference>
<dbReference type="InterPro" id="IPR010982">
    <property type="entry name" value="Lambda_DNA-bd_dom_sf"/>
</dbReference>
<evidence type="ECO:0000259" key="1">
    <source>
        <dbReference type="PROSITE" id="PS50943"/>
    </source>
</evidence>
<dbReference type="AlphaFoldDB" id="A0A3E0HD21"/>
<comment type="caution">
    <text evidence="2">The sequence shown here is derived from an EMBL/GenBank/DDBJ whole genome shotgun (WGS) entry which is preliminary data.</text>
</comment>
<dbReference type="GO" id="GO:0003677">
    <property type="term" value="F:DNA binding"/>
    <property type="evidence" value="ECO:0007669"/>
    <property type="project" value="InterPro"/>
</dbReference>
<dbReference type="EMBL" id="QUNO01000010">
    <property type="protein sequence ID" value="REH42693.1"/>
    <property type="molecule type" value="Genomic_DNA"/>
</dbReference>
<keyword evidence="3" id="KW-1185">Reference proteome</keyword>
<gene>
    <name evidence="2" type="ORF">BCF44_110190</name>
</gene>
<dbReference type="RefSeq" id="WP_116177500.1">
    <property type="nucleotide sequence ID" value="NZ_CP144375.1"/>
</dbReference>
<name>A0A3E0HD21_9PSEU</name>
<evidence type="ECO:0000313" key="2">
    <source>
        <dbReference type="EMBL" id="REH42693.1"/>
    </source>
</evidence>
<accession>A0A3E0HD21</accession>
<dbReference type="Proteomes" id="UP000256269">
    <property type="component" value="Unassembled WGS sequence"/>
</dbReference>
<dbReference type="InterPro" id="IPR001387">
    <property type="entry name" value="Cro/C1-type_HTH"/>
</dbReference>
<feature type="domain" description="HTH cro/C1-type" evidence="1">
    <location>
        <begin position="47"/>
        <end position="82"/>
    </location>
</feature>
<evidence type="ECO:0000313" key="3">
    <source>
        <dbReference type="Proteomes" id="UP000256269"/>
    </source>
</evidence>
<sequence length="149" mass="16552">MALREPAGGDSFMNRLNLLFELRRARDGVVPTNETVAQAIRDSGHSMTQQYLWKLRHSPASDPGISRAQSIADYFKVPLEFFTKVDVARNVVARELRSSTAGRTGGMHVAPEQRRGALLRQVDEMTPAQHQALLTRLLAVVEDAVPETD</sequence>
<proteinExistence type="predicted"/>
<dbReference type="OrthoDB" id="2679623at2"/>
<dbReference type="Gene3D" id="1.10.260.40">
    <property type="entry name" value="lambda repressor-like DNA-binding domains"/>
    <property type="match status" value="1"/>
</dbReference>